<evidence type="ECO:0000256" key="1">
    <source>
        <dbReference type="ARBA" id="ARBA00022676"/>
    </source>
</evidence>
<evidence type="ECO:0000313" key="4">
    <source>
        <dbReference type="EMBL" id="MEI5929742.1"/>
    </source>
</evidence>
<keyword evidence="1" id="KW-0328">Glycosyltransferase</keyword>
<dbReference type="Proteomes" id="UP001365619">
    <property type="component" value="Unassembled WGS sequence"/>
</dbReference>
<evidence type="ECO:0000313" key="5">
    <source>
        <dbReference type="Proteomes" id="UP001365619"/>
    </source>
</evidence>
<dbReference type="Gene3D" id="3.90.550.10">
    <property type="entry name" value="Spore Coat Polysaccharide Biosynthesis Protein SpsA, Chain A"/>
    <property type="match status" value="1"/>
</dbReference>
<protein>
    <submittedName>
        <fullName evidence="4">Glycosyltransferase family 8 protein</fullName>
        <ecNumber evidence="4">2.-.-.-</ecNumber>
    </submittedName>
</protein>
<keyword evidence="2 4" id="KW-0808">Transferase</keyword>
<dbReference type="GO" id="GO:0016740">
    <property type="term" value="F:transferase activity"/>
    <property type="evidence" value="ECO:0007669"/>
    <property type="project" value="UniProtKB-KW"/>
</dbReference>
<proteinExistence type="predicted"/>
<evidence type="ECO:0000256" key="3">
    <source>
        <dbReference type="ARBA" id="ARBA00022723"/>
    </source>
</evidence>
<dbReference type="RefSeq" id="WP_187130308.1">
    <property type="nucleotide sequence ID" value="NZ_JBBAGV010000003.1"/>
</dbReference>
<comment type="caution">
    <text evidence="4">The sequence shown here is derived from an EMBL/GenBank/DDBJ whole genome shotgun (WGS) entry which is preliminary data.</text>
</comment>
<dbReference type="CDD" id="cd04194">
    <property type="entry name" value="GT8_A4GalT_like"/>
    <property type="match status" value="1"/>
</dbReference>
<sequence length="308" mass="36586">MTKKTIHIASVADNNYVQHLGVMYQSLLMNIPHDKCVRFHLLHKDINKENIVKLSELVTSKNGEIQFYKIDTQIYENVFTSNHITEAAYYRISIPDILEESIEKVIYLDCDLVIKNDISLLWDVELTDYSIGAVGNLGGYKRFNDLDIPSQYKYFNSGVLILNLKKWRKNKTAQLVLSYMERKKGQLVYHDQDALNGVLYNDWLELHPKWNMQYNMYFKSQDNHTFVADQLSSAVKTPYIIHYTGSCKPWDYHDTHPLGKEYYKYIYETDWKDFRPQFTMKRGFKKVMKIMLPIKTRYYLMSKFKNKN</sequence>
<dbReference type="EMBL" id="JBBAGW010000003">
    <property type="protein sequence ID" value="MEI5929742.1"/>
    <property type="molecule type" value="Genomic_DNA"/>
</dbReference>
<reference evidence="4 5" key="1">
    <citation type="submission" date="2024-03" db="EMBL/GenBank/DDBJ databases">
        <title>A Rare Waterborne Outbreak of Bacillus cereus in China: Epidemiologic Survey, Genomic Insights and Virulence Characteristics.</title>
        <authorList>
            <person name="Wang S."/>
        </authorList>
    </citation>
    <scope>NUCLEOTIDE SEQUENCE [LARGE SCALE GENOMIC DNA]</scope>
    <source>
        <strain evidence="4 5">BC008</strain>
    </source>
</reference>
<name>A0ABU8HSX4_9BACI</name>
<dbReference type="SUPFAM" id="SSF53448">
    <property type="entry name" value="Nucleotide-diphospho-sugar transferases"/>
    <property type="match status" value="1"/>
</dbReference>
<evidence type="ECO:0000256" key="2">
    <source>
        <dbReference type="ARBA" id="ARBA00022679"/>
    </source>
</evidence>
<dbReference type="InterPro" id="IPR050748">
    <property type="entry name" value="Glycosyltrans_8_dom-fam"/>
</dbReference>
<dbReference type="InterPro" id="IPR029044">
    <property type="entry name" value="Nucleotide-diphossugar_trans"/>
</dbReference>
<dbReference type="PANTHER" id="PTHR13778:SF47">
    <property type="entry name" value="LIPOPOLYSACCHARIDE 1,3-GALACTOSYLTRANSFERASE"/>
    <property type="match status" value="1"/>
</dbReference>
<dbReference type="InterPro" id="IPR002495">
    <property type="entry name" value="Glyco_trans_8"/>
</dbReference>
<dbReference type="PANTHER" id="PTHR13778">
    <property type="entry name" value="GLYCOSYLTRANSFERASE 8 DOMAIN-CONTAINING PROTEIN"/>
    <property type="match status" value="1"/>
</dbReference>
<dbReference type="Pfam" id="PF01501">
    <property type="entry name" value="Glyco_transf_8"/>
    <property type="match status" value="1"/>
</dbReference>
<organism evidence="4 5">
    <name type="scientific">Bacillus luti</name>
    <dbReference type="NCBI Taxonomy" id="2026191"/>
    <lineage>
        <taxon>Bacteria</taxon>
        <taxon>Bacillati</taxon>
        <taxon>Bacillota</taxon>
        <taxon>Bacilli</taxon>
        <taxon>Bacillales</taxon>
        <taxon>Bacillaceae</taxon>
        <taxon>Bacillus</taxon>
        <taxon>Bacillus cereus group</taxon>
    </lineage>
</organism>
<keyword evidence="5" id="KW-1185">Reference proteome</keyword>
<gene>
    <name evidence="4" type="ORF">WBS43_13530</name>
</gene>
<accession>A0ABU8HSX4</accession>
<keyword evidence="3" id="KW-0479">Metal-binding</keyword>
<dbReference type="EC" id="2.-.-.-" evidence="4"/>